<dbReference type="GO" id="GO:0050660">
    <property type="term" value="F:flavin adenine dinucleotide binding"/>
    <property type="evidence" value="ECO:0007669"/>
    <property type="project" value="InterPro"/>
</dbReference>
<dbReference type="OrthoDB" id="9797674at2"/>
<feature type="transmembrane region" description="Helical" evidence="9">
    <location>
        <begin position="6"/>
        <end position="28"/>
    </location>
</feature>
<dbReference type="PANTHER" id="PTHR22777:SF17">
    <property type="entry name" value="UPF0053 PROTEIN SLL0260"/>
    <property type="match status" value="1"/>
</dbReference>
<keyword evidence="4 8" id="KW-1133">Transmembrane helix</keyword>
<reference evidence="12 13" key="1">
    <citation type="submission" date="2011-11" db="EMBL/GenBank/DDBJ databases">
        <authorList>
            <person name="Weinstock G."/>
            <person name="Sodergren E."/>
            <person name="Clifton S."/>
            <person name="Fulton L."/>
            <person name="Fulton B."/>
            <person name="Courtney L."/>
            <person name="Fronick C."/>
            <person name="Harrison M."/>
            <person name="Strong C."/>
            <person name="Farmer C."/>
            <person name="Delahaunty K."/>
            <person name="Markovic C."/>
            <person name="Hall O."/>
            <person name="Minx P."/>
            <person name="Tomlinson C."/>
            <person name="Mitreva M."/>
            <person name="Hou S."/>
            <person name="Chen J."/>
            <person name="Wollam A."/>
            <person name="Pepin K.H."/>
            <person name="Johnson M."/>
            <person name="Bhonagiri V."/>
            <person name="Zhang X."/>
            <person name="Suruliraj S."/>
            <person name="Warren W."/>
            <person name="Chinwalla A."/>
            <person name="Mardis E.R."/>
            <person name="Wilson R.K."/>
        </authorList>
    </citation>
    <scope>NUCLEOTIDE SEQUENCE [LARGE SCALE GENOMIC DNA]</scope>
    <source>
        <strain evidence="12 13">YIT 11816</strain>
    </source>
</reference>
<feature type="domain" description="CBS" evidence="10">
    <location>
        <begin position="281"/>
        <end position="340"/>
    </location>
</feature>
<keyword evidence="3" id="KW-0677">Repeat</keyword>
<evidence type="ECO:0000256" key="9">
    <source>
        <dbReference type="SAM" id="Phobius"/>
    </source>
</evidence>
<dbReference type="RefSeq" id="WP_008543256.1">
    <property type="nucleotide sequence ID" value="NZ_JH605004.1"/>
</dbReference>
<dbReference type="InterPro" id="IPR016169">
    <property type="entry name" value="FAD-bd_PCMH_sub2"/>
</dbReference>
<dbReference type="InterPro" id="IPR046342">
    <property type="entry name" value="CBS_dom_sf"/>
</dbReference>
<evidence type="ECO:0000259" key="10">
    <source>
        <dbReference type="PROSITE" id="PS51371"/>
    </source>
</evidence>
<dbReference type="STRING" id="762967.HMPREF9440_02041"/>
<evidence type="ECO:0000313" key="13">
    <source>
        <dbReference type="Proteomes" id="UP000004956"/>
    </source>
</evidence>
<feature type="domain" description="CNNM transmembrane" evidence="11">
    <location>
        <begin position="1"/>
        <end position="200"/>
    </location>
</feature>
<keyword evidence="5 7" id="KW-0129">CBS domain</keyword>
<evidence type="ECO:0000256" key="6">
    <source>
        <dbReference type="ARBA" id="ARBA00023136"/>
    </source>
</evidence>
<comment type="caution">
    <text evidence="12">The sequence shown here is derived from an EMBL/GenBank/DDBJ whole genome shotgun (WGS) entry which is preliminary data.</text>
</comment>
<keyword evidence="2 8" id="KW-0812">Transmembrane</keyword>
<evidence type="ECO:0000256" key="8">
    <source>
        <dbReference type="PROSITE-ProRule" id="PRU01193"/>
    </source>
</evidence>
<dbReference type="Pfam" id="PF03471">
    <property type="entry name" value="CorC_HlyC"/>
    <property type="match status" value="1"/>
</dbReference>
<comment type="subcellular location">
    <subcellularLocation>
        <location evidence="1">Membrane</location>
        <topology evidence="1">Multi-pass membrane protein</topology>
    </subcellularLocation>
</comment>
<evidence type="ECO:0000256" key="7">
    <source>
        <dbReference type="PROSITE-ProRule" id="PRU00703"/>
    </source>
</evidence>
<proteinExistence type="predicted"/>
<dbReference type="PATRIC" id="fig|762967.3.peg.1607"/>
<evidence type="ECO:0000256" key="1">
    <source>
        <dbReference type="ARBA" id="ARBA00004141"/>
    </source>
</evidence>
<dbReference type="PANTHER" id="PTHR22777">
    <property type="entry name" value="HEMOLYSIN-RELATED"/>
    <property type="match status" value="1"/>
</dbReference>
<name>H3KH02_9BURK</name>
<dbReference type="CDD" id="cd04590">
    <property type="entry name" value="CBS_pair_CorC_HlyC_assoc"/>
    <property type="match status" value="1"/>
</dbReference>
<evidence type="ECO:0000256" key="2">
    <source>
        <dbReference type="ARBA" id="ARBA00022692"/>
    </source>
</evidence>
<dbReference type="SUPFAM" id="SSF54631">
    <property type="entry name" value="CBS-domain pair"/>
    <property type="match status" value="1"/>
</dbReference>
<protein>
    <recommendedName>
        <fullName evidence="14">CBS domain protein</fullName>
    </recommendedName>
</protein>
<keyword evidence="13" id="KW-1185">Reference proteome</keyword>
<dbReference type="InterPro" id="IPR044751">
    <property type="entry name" value="Ion_transp-like_CBS"/>
</dbReference>
<dbReference type="HOGENOM" id="CLU_015237_4_0_4"/>
<sequence>MSGWFDVLILFLLIGLNGWFALSEIALVTSRRVRLQVLEDDAAPGAARAKELNADPTRALSTIQVGITSIGILSGIVGESALARPVADWLVSLGMNAETASGVGIVLVVVLVTYFSIVLGELVPKRIGQLAPEKIACRVAGPIHMLSVVAAPFVHLLSVSTARVLRAIGVREGEEAGVTEEEIHAMIDEGEESGVIETAERDMVRNVFRLDDRQVGSLMIPRADIEWIDLEDPVETNIEKIRTSARSRLPVCEGSLDNVKGFCSTRTLLQQIIDHGRADFAQSLAPISYVPESITGMELLEHFRRTDMPMALVVDEYGEVQGLVTPRDVLEAIAGEFKPEEPGDAWVSRREDGSWLLDGVIPVPELKDVLHLKSVPDEEHGRYNTLAGVMMWLLGRVPREGDVAEWQGWRLEILDMDGRRVDKVLATRVAAGEETDE</sequence>
<dbReference type="Pfam" id="PF00571">
    <property type="entry name" value="CBS"/>
    <property type="match status" value="1"/>
</dbReference>
<dbReference type="SMART" id="SM01091">
    <property type="entry name" value="CorC_HlyC"/>
    <property type="match status" value="1"/>
</dbReference>
<dbReference type="PROSITE" id="PS51846">
    <property type="entry name" value="CNNM"/>
    <property type="match status" value="1"/>
</dbReference>
<dbReference type="Proteomes" id="UP000004956">
    <property type="component" value="Unassembled WGS sequence"/>
</dbReference>
<gene>
    <name evidence="12" type="ORF">HMPREF9440_02041</name>
</gene>
<evidence type="ECO:0008006" key="14">
    <source>
        <dbReference type="Google" id="ProtNLM"/>
    </source>
</evidence>
<feature type="domain" description="CBS" evidence="10">
    <location>
        <begin position="219"/>
        <end position="280"/>
    </location>
</feature>
<evidence type="ECO:0000256" key="3">
    <source>
        <dbReference type="ARBA" id="ARBA00022737"/>
    </source>
</evidence>
<evidence type="ECO:0000256" key="5">
    <source>
        <dbReference type="ARBA" id="ARBA00023122"/>
    </source>
</evidence>
<dbReference type="InterPro" id="IPR002550">
    <property type="entry name" value="CNNM"/>
</dbReference>
<dbReference type="InterPro" id="IPR005170">
    <property type="entry name" value="Transptr-assoc_dom"/>
</dbReference>
<dbReference type="Pfam" id="PF01595">
    <property type="entry name" value="CNNM"/>
    <property type="match status" value="1"/>
</dbReference>
<feature type="transmembrane region" description="Helical" evidence="9">
    <location>
        <begin position="103"/>
        <end position="123"/>
    </location>
</feature>
<dbReference type="Gene3D" id="3.30.465.10">
    <property type="match status" value="1"/>
</dbReference>
<dbReference type="Gene3D" id="3.10.580.10">
    <property type="entry name" value="CBS-domain"/>
    <property type="match status" value="1"/>
</dbReference>
<feature type="transmembrane region" description="Helical" evidence="9">
    <location>
        <begin position="135"/>
        <end position="157"/>
    </location>
</feature>
<keyword evidence="6 8" id="KW-0472">Membrane</keyword>
<dbReference type="InterPro" id="IPR036318">
    <property type="entry name" value="FAD-bd_PCMH-like_sf"/>
</dbReference>
<evidence type="ECO:0000256" key="4">
    <source>
        <dbReference type="ARBA" id="ARBA00022989"/>
    </source>
</evidence>
<organism evidence="12 13">
    <name type="scientific">Sutterella parvirubra YIT 11816</name>
    <dbReference type="NCBI Taxonomy" id="762967"/>
    <lineage>
        <taxon>Bacteria</taxon>
        <taxon>Pseudomonadati</taxon>
        <taxon>Pseudomonadota</taxon>
        <taxon>Betaproteobacteria</taxon>
        <taxon>Burkholderiales</taxon>
        <taxon>Sutterellaceae</taxon>
        <taxon>Sutterella</taxon>
    </lineage>
</organism>
<dbReference type="PROSITE" id="PS51371">
    <property type="entry name" value="CBS"/>
    <property type="match status" value="2"/>
</dbReference>
<evidence type="ECO:0000259" key="11">
    <source>
        <dbReference type="PROSITE" id="PS51846"/>
    </source>
</evidence>
<dbReference type="InterPro" id="IPR000644">
    <property type="entry name" value="CBS_dom"/>
</dbReference>
<dbReference type="EMBL" id="AFBQ01000304">
    <property type="protein sequence ID" value="EHY30608.1"/>
    <property type="molecule type" value="Genomic_DNA"/>
</dbReference>
<dbReference type="GO" id="GO:0005886">
    <property type="term" value="C:plasma membrane"/>
    <property type="evidence" value="ECO:0007669"/>
    <property type="project" value="TreeGrafter"/>
</dbReference>
<accession>H3KH02</accession>
<dbReference type="AlphaFoldDB" id="H3KH02"/>
<evidence type="ECO:0000313" key="12">
    <source>
        <dbReference type="EMBL" id="EHY30608.1"/>
    </source>
</evidence>
<dbReference type="SUPFAM" id="SSF56176">
    <property type="entry name" value="FAD-binding/transporter-associated domain-like"/>
    <property type="match status" value="1"/>
</dbReference>